<evidence type="ECO:0000256" key="6">
    <source>
        <dbReference type="ARBA" id="ARBA00024937"/>
    </source>
</evidence>
<comment type="function">
    <text evidence="6">Repressor of the lactose catabolism operon. Galactose-6-phosphate is the inducer.</text>
</comment>
<accession>A0A5B8M6C1</accession>
<evidence type="ECO:0000256" key="5">
    <source>
        <dbReference type="ARBA" id="ARBA00023163"/>
    </source>
</evidence>
<dbReference type="Gene3D" id="1.10.10.10">
    <property type="entry name" value="Winged helix-like DNA-binding domain superfamily/Winged helix DNA-binding domain"/>
    <property type="match status" value="1"/>
</dbReference>
<dbReference type="PANTHER" id="PTHR30363:SF4">
    <property type="entry name" value="GLYCEROL-3-PHOSPHATE REGULON REPRESSOR"/>
    <property type="match status" value="1"/>
</dbReference>
<dbReference type="GO" id="GO:0003700">
    <property type="term" value="F:DNA-binding transcription factor activity"/>
    <property type="evidence" value="ECO:0007669"/>
    <property type="project" value="InterPro"/>
</dbReference>
<dbReference type="AlphaFoldDB" id="A0A5B8M6C1"/>
<dbReference type="GO" id="GO:0003677">
    <property type="term" value="F:DNA binding"/>
    <property type="evidence" value="ECO:0007669"/>
    <property type="project" value="UniProtKB-KW"/>
</dbReference>
<dbReference type="SMART" id="SM01134">
    <property type="entry name" value="DeoRC"/>
    <property type="match status" value="1"/>
</dbReference>
<evidence type="ECO:0000313" key="9">
    <source>
        <dbReference type="Proteomes" id="UP000320216"/>
    </source>
</evidence>
<protein>
    <recommendedName>
        <fullName evidence="1">Lactose phosphotransferase system repressor</fullName>
    </recommendedName>
</protein>
<proteinExistence type="predicted"/>
<dbReference type="PRINTS" id="PR00037">
    <property type="entry name" value="HTHLACR"/>
</dbReference>
<dbReference type="InterPro" id="IPR050313">
    <property type="entry name" value="Carb_Metab_HTH_regulators"/>
</dbReference>
<dbReference type="KEGG" id="huw:FPZ11_13690"/>
<keyword evidence="2" id="KW-0678">Repressor</keyword>
<dbReference type="InterPro" id="IPR036388">
    <property type="entry name" value="WH-like_DNA-bd_sf"/>
</dbReference>
<dbReference type="OrthoDB" id="7688673at2"/>
<dbReference type="PROSITE" id="PS00894">
    <property type="entry name" value="HTH_DEOR_1"/>
    <property type="match status" value="1"/>
</dbReference>
<organism evidence="8 9">
    <name type="scientific">Humibacter ginsenosidimutans</name>
    <dbReference type="NCBI Taxonomy" id="2599293"/>
    <lineage>
        <taxon>Bacteria</taxon>
        <taxon>Bacillati</taxon>
        <taxon>Actinomycetota</taxon>
        <taxon>Actinomycetes</taxon>
        <taxon>Micrococcales</taxon>
        <taxon>Microbacteriaceae</taxon>
        <taxon>Humibacter</taxon>
    </lineage>
</organism>
<dbReference type="Proteomes" id="UP000320216">
    <property type="component" value="Chromosome"/>
</dbReference>
<evidence type="ECO:0000256" key="3">
    <source>
        <dbReference type="ARBA" id="ARBA00023015"/>
    </source>
</evidence>
<dbReference type="InterPro" id="IPR018356">
    <property type="entry name" value="Tscrpt_reg_HTH_DeoR_CS"/>
</dbReference>
<feature type="domain" description="HTH deoR-type" evidence="7">
    <location>
        <begin position="3"/>
        <end position="58"/>
    </location>
</feature>
<dbReference type="Gene3D" id="3.40.50.1360">
    <property type="match status" value="1"/>
</dbReference>
<evidence type="ECO:0000313" key="8">
    <source>
        <dbReference type="EMBL" id="QDZ15669.1"/>
    </source>
</evidence>
<dbReference type="InterPro" id="IPR001034">
    <property type="entry name" value="DeoR_HTH"/>
</dbReference>
<evidence type="ECO:0000259" key="7">
    <source>
        <dbReference type="PROSITE" id="PS51000"/>
    </source>
</evidence>
<dbReference type="RefSeq" id="WP_146321703.1">
    <property type="nucleotide sequence ID" value="NZ_CP042305.1"/>
</dbReference>
<name>A0A5B8M6C1_9MICO</name>
<sequence length="250" mass="26395">MLPARRRDEIASMVTRRGSVPLAEIAAEIGVSEATARRDVDQLAAEGRIARVYGGALALGTVEEPFAFSDSTDRPQKTKIARAAADLVSDGDVVILDIGSTVLELARLLSGRAITVITSNLAAYEVLRDAAPTELVLIGGSVRRNYLSTVGFLAENAMAQLHADTVFLGTSGIAVTGVVRDTTPVEVAVKKQMIASSDKVVLLAAERKFPGTGMSVICEASDVDVVVTSKVTDPAYLVPFERKGVRVITV</sequence>
<dbReference type="InterPro" id="IPR037171">
    <property type="entry name" value="NagB/RpiA_transferase-like"/>
</dbReference>
<keyword evidence="3" id="KW-0805">Transcription regulation</keyword>
<dbReference type="SMART" id="SM00420">
    <property type="entry name" value="HTH_DEOR"/>
    <property type="match status" value="1"/>
</dbReference>
<gene>
    <name evidence="8" type="ORF">FPZ11_13690</name>
</gene>
<reference evidence="8 9" key="1">
    <citation type="submission" date="2019-07" db="EMBL/GenBank/DDBJ databases">
        <title>Full genome sequence of Humibacter sp. WJ7-1.</title>
        <authorList>
            <person name="Im W.-T."/>
        </authorList>
    </citation>
    <scope>NUCLEOTIDE SEQUENCE [LARGE SCALE GENOMIC DNA]</scope>
    <source>
        <strain evidence="8 9">WJ7-1</strain>
    </source>
</reference>
<evidence type="ECO:0000256" key="1">
    <source>
        <dbReference type="ARBA" id="ARBA00021390"/>
    </source>
</evidence>
<dbReference type="SUPFAM" id="SSF100950">
    <property type="entry name" value="NagB/RpiA/CoA transferase-like"/>
    <property type="match status" value="1"/>
</dbReference>
<keyword evidence="4" id="KW-0238">DNA-binding</keyword>
<evidence type="ECO:0000256" key="2">
    <source>
        <dbReference type="ARBA" id="ARBA00022491"/>
    </source>
</evidence>
<evidence type="ECO:0000256" key="4">
    <source>
        <dbReference type="ARBA" id="ARBA00023125"/>
    </source>
</evidence>
<keyword evidence="5" id="KW-0804">Transcription</keyword>
<keyword evidence="9" id="KW-1185">Reference proteome</keyword>
<dbReference type="InterPro" id="IPR014036">
    <property type="entry name" value="DeoR-like_C"/>
</dbReference>
<dbReference type="EMBL" id="CP042305">
    <property type="protein sequence ID" value="QDZ15669.1"/>
    <property type="molecule type" value="Genomic_DNA"/>
</dbReference>
<dbReference type="PROSITE" id="PS51000">
    <property type="entry name" value="HTH_DEOR_2"/>
    <property type="match status" value="1"/>
</dbReference>
<dbReference type="Pfam" id="PF00455">
    <property type="entry name" value="DeoRC"/>
    <property type="match status" value="1"/>
</dbReference>
<dbReference type="PANTHER" id="PTHR30363">
    <property type="entry name" value="HTH-TYPE TRANSCRIPTIONAL REGULATOR SRLR-RELATED"/>
    <property type="match status" value="1"/>
</dbReference>
<dbReference type="SUPFAM" id="SSF46785">
    <property type="entry name" value="Winged helix' DNA-binding domain"/>
    <property type="match status" value="1"/>
</dbReference>
<dbReference type="InterPro" id="IPR036390">
    <property type="entry name" value="WH_DNA-bd_sf"/>
</dbReference>
<dbReference type="Pfam" id="PF08220">
    <property type="entry name" value="HTH_DeoR"/>
    <property type="match status" value="1"/>
</dbReference>